<dbReference type="Pfam" id="PF00072">
    <property type="entry name" value="Response_reg"/>
    <property type="match status" value="1"/>
</dbReference>
<reference evidence="4" key="1">
    <citation type="submission" date="2012-03" db="EMBL/GenBank/DDBJ databases">
        <title>Complete sequence of plasmid 2 of Deinococcus peraridilitoris DSM 19664.</title>
        <authorList>
            <person name="Lucas S."/>
            <person name="Copeland A."/>
            <person name="Lapidus A."/>
            <person name="Glavina del Rio T."/>
            <person name="Dalin E."/>
            <person name="Tice H."/>
            <person name="Bruce D."/>
            <person name="Goodwin L."/>
            <person name="Pitluck S."/>
            <person name="Peters L."/>
            <person name="Mikhailova N."/>
            <person name="Lu M."/>
            <person name="Kyrpides N."/>
            <person name="Mavromatis K."/>
            <person name="Ivanova N."/>
            <person name="Brettin T."/>
            <person name="Detter J.C."/>
            <person name="Han C."/>
            <person name="Larimer F."/>
            <person name="Land M."/>
            <person name="Hauser L."/>
            <person name="Markowitz V."/>
            <person name="Cheng J.-F."/>
            <person name="Hugenholtz P."/>
            <person name="Woyke T."/>
            <person name="Wu D."/>
            <person name="Pukall R."/>
            <person name="Steenblock K."/>
            <person name="Brambilla E."/>
            <person name="Klenk H.-P."/>
            <person name="Eisen J.A."/>
        </authorList>
    </citation>
    <scope>NUCLEOTIDE SEQUENCE [LARGE SCALE GENOMIC DNA]</scope>
    <source>
        <strain evidence="4">DSM 19664 / LMG 22246 / CIP 109416 / KR-200</strain>
        <plasmid evidence="4">Plasmid pDEIPE02</plasmid>
    </source>
</reference>
<keyword evidence="1" id="KW-0597">Phosphoprotein</keyword>
<evidence type="ECO:0000313" key="3">
    <source>
        <dbReference type="EMBL" id="AFZ69753.1"/>
    </source>
</evidence>
<name>L0A7B4_DEIPD</name>
<dbReference type="CDD" id="cd17557">
    <property type="entry name" value="REC_Rcp-like"/>
    <property type="match status" value="1"/>
</dbReference>
<keyword evidence="4" id="KW-1185">Reference proteome</keyword>
<sequence length="160" mass="17527">MTGAVQVLLVEDNEADVLLVEEALVDFQPAVQLRVTRGGEEALEHLRACAAQPALIPRFVLLDANMPRMNAVELLTELRRDPHLVTLPVVVYSSSSSPLDARRVYQVGANAYVAKPVSLDDFMQVLRSTLRFWCSTVPVAMDSGDGEEHQSGHSVRLSSS</sequence>
<accession>L0A7B4</accession>
<dbReference type="PROSITE" id="PS50110">
    <property type="entry name" value="RESPONSE_REGULATORY"/>
    <property type="match status" value="1"/>
</dbReference>
<dbReference type="PANTHER" id="PTHR44520:SF2">
    <property type="entry name" value="RESPONSE REGULATOR RCP1"/>
    <property type="match status" value="1"/>
</dbReference>
<dbReference type="InterPro" id="IPR001789">
    <property type="entry name" value="Sig_transdc_resp-reg_receiver"/>
</dbReference>
<evidence type="ECO:0000259" key="2">
    <source>
        <dbReference type="PROSITE" id="PS50110"/>
    </source>
</evidence>
<keyword evidence="3" id="KW-0614">Plasmid</keyword>
<dbReference type="SMART" id="SM00448">
    <property type="entry name" value="REC"/>
    <property type="match status" value="1"/>
</dbReference>
<feature type="domain" description="Response regulatory" evidence="2">
    <location>
        <begin position="6"/>
        <end position="130"/>
    </location>
</feature>
<protein>
    <submittedName>
        <fullName evidence="3">CheY-like receiver domain-containing protein</fullName>
    </submittedName>
</protein>
<dbReference type="EMBL" id="CP003384">
    <property type="protein sequence ID" value="AFZ69753.1"/>
    <property type="molecule type" value="Genomic_DNA"/>
</dbReference>
<evidence type="ECO:0000256" key="1">
    <source>
        <dbReference type="PROSITE-ProRule" id="PRU00169"/>
    </source>
</evidence>
<dbReference type="HOGENOM" id="CLU_000445_69_17_0"/>
<dbReference type="RefSeq" id="WP_015231652.1">
    <property type="nucleotide sequence ID" value="NC_019790.1"/>
</dbReference>
<dbReference type="InterPro" id="IPR011006">
    <property type="entry name" value="CheY-like_superfamily"/>
</dbReference>
<proteinExistence type="predicted"/>
<dbReference type="KEGG" id="dpd:Deipe_4423"/>
<dbReference type="Proteomes" id="UP000010467">
    <property type="component" value="Plasmid pDEIPE02"/>
</dbReference>
<geneLocation type="plasmid" evidence="3 4">
    <name>pDEIPE02</name>
</geneLocation>
<evidence type="ECO:0000313" key="4">
    <source>
        <dbReference type="Proteomes" id="UP000010467"/>
    </source>
</evidence>
<dbReference type="InterPro" id="IPR052893">
    <property type="entry name" value="TCS_response_regulator"/>
</dbReference>
<dbReference type="Gene3D" id="3.40.50.2300">
    <property type="match status" value="1"/>
</dbReference>
<dbReference type="GO" id="GO:0000160">
    <property type="term" value="P:phosphorelay signal transduction system"/>
    <property type="evidence" value="ECO:0007669"/>
    <property type="project" value="InterPro"/>
</dbReference>
<dbReference type="AlphaFoldDB" id="L0A7B4"/>
<organism evidence="3 4">
    <name type="scientific">Deinococcus peraridilitoris (strain DSM 19664 / LMG 22246 / CIP 109416 / KR-200)</name>
    <dbReference type="NCBI Taxonomy" id="937777"/>
    <lineage>
        <taxon>Bacteria</taxon>
        <taxon>Thermotogati</taxon>
        <taxon>Deinococcota</taxon>
        <taxon>Deinococci</taxon>
        <taxon>Deinococcales</taxon>
        <taxon>Deinococcaceae</taxon>
        <taxon>Deinococcus</taxon>
    </lineage>
</organism>
<dbReference type="PATRIC" id="fig|937777.3.peg.4457"/>
<dbReference type="OrthoDB" id="109585at2"/>
<dbReference type="PANTHER" id="PTHR44520">
    <property type="entry name" value="RESPONSE REGULATOR RCP1-RELATED"/>
    <property type="match status" value="1"/>
</dbReference>
<dbReference type="SUPFAM" id="SSF52172">
    <property type="entry name" value="CheY-like"/>
    <property type="match status" value="1"/>
</dbReference>
<gene>
    <name evidence="3" type="ordered locus">Deipe_4423</name>
</gene>
<feature type="modified residue" description="4-aspartylphosphate" evidence="1">
    <location>
        <position position="63"/>
    </location>
</feature>